<proteinExistence type="inferred from homology"/>
<protein>
    <submittedName>
        <fullName evidence="9">Putative nucleoside transporter</fullName>
    </submittedName>
</protein>
<feature type="transmembrane region" description="Helical" evidence="8">
    <location>
        <begin position="50"/>
        <end position="70"/>
    </location>
</feature>
<evidence type="ECO:0000256" key="3">
    <source>
        <dbReference type="ARBA" id="ARBA00022448"/>
    </source>
</evidence>
<accession>A0A1L8DEZ7</accession>
<feature type="transmembrane region" description="Helical" evidence="8">
    <location>
        <begin position="225"/>
        <end position="246"/>
    </location>
</feature>
<feature type="transmembrane region" description="Helical" evidence="8">
    <location>
        <begin position="395"/>
        <end position="418"/>
    </location>
</feature>
<dbReference type="SUPFAM" id="SSF103473">
    <property type="entry name" value="MFS general substrate transporter"/>
    <property type="match status" value="1"/>
</dbReference>
<evidence type="ECO:0000256" key="1">
    <source>
        <dbReference type="ARBA" id="ARBA00004141"/>
    </source>
</evidence>
<reference evidence="9" key="1">
    <citation type="submission" date="2016-12" db="EMBL/GenBank/DDBJ databases">
        <title>An insight into the sialome and mialome of the sand fly, Nyssomyia neivai.</title>
        <authorList>
            <person name="Sebastian V."/>
            <person name="Goulart T.M."/>
            <person name="Oliveira W."/>
            <person name="Calvo E."/>
            <person name="Oliveira L.F."/>
            <person name="Pinto M.C."/>
            <person name="Rosselino A.M."/>
            <person name="Ribeiro J.M."/>
        </authorList>
    </citation>
    <scope>NUCLEOTIDE SEQUENCE</scope>
</reference>
<evidence type="ECO:0000256" key="6">
    <source>
        <dbReference type="ARBA" id="ARBA00023136"/>
    </source>
</evidence>
<feature type="transmembrane region" description="Helical" evidence="8">
    <location>
        <begin position="288"/>
        <end position="307"/>
    </location>
</feature>
<keyword evidence="5 8" id="KW-1133">Transmembrane helix</keyword>
<dbReference type="PRINTS" id="PR01130">
    <property type="entry name" value="DERENTRNSPRT"/>
</dbReference>
<feature type="transmembrane region" description="Helical" evidence="8">
    <location>
        <begin position="102"/>
        <end position="121"/>
    </location>
</feature>
<comment type="similarity">
    <text evidence="2">Belongs to the SLC29A/ENT transporter (TC 2.A.57) family.</text>
</comment>
<feature type="transmembrane region" description="Helical" evidence="8">
    <location>
        <begin position="361"/>
        <end position="383"/>
    </location>
</feature>
<dbReference type="InterPro" id="IPR002259">
    <property type="entry name" value="Eqnu_transpt"/>
</dbReference>
<evidence type="ECO:0000256" key="4">
    <source>
        <dbReference type="ARBA" id="ARBA00022692"/>
    </source>
</evidence>
<feature type="compositionally biased region" description="Basic and acidic residues" evidence="7">
    <location>
        <begin position="23"/>
        <end position="32"/>
    </location>
</feature>
<feature type="compositionally biased region" description="Polar residues" evidence="7">
    <location>
        <begin position="1"/>
        <end position="15"/>
    </location>
</feature>
<evidence type="ECO:0000313" key="9">
    <source>
        <dbReference type="EMBL" id="JAV04904.1"/>
    </source>
</evidence>
<feature type="region of interest" description="Disordered" evidence="7">
    <location>
        <begin position="1"/>
        <end position="32"/>
    </location>
</feature>
<dbReference type="GO" id="GO:0005886">
    <property type="term" value="C:plasma membrane"/>
    <property type="evidence" value="ECO:0007669"/>
    <property type="project" value="TreeGrafter"/>
</dbReference>
<dbReference type="PIRSF" id="PIRSF016379">
    <property type="entry name" value="ENT"/>
    <property type="match status" value="1"/>
</dbReference>
<keyword evidence="3" id="KW-0813">Transport</keyword>
<evidence type="ECO:0000256" key="7">
    <source>
        <dbReference type="SAM" id="MobiDB-lite"/>
    </source>
</evidence>
<feature type="transmembrane region" description="Helical" evidence="8">
    <location>
        <begin position="160"/>
        <end position="184"/>
    </location>
</feature>
<keyword evidence="4 8" id="KW-0812">Transmembrane</keyword>
<dbReference type="PANTHER" id="PTHR10332:SF88">
    <property type="entry name" value="EQUILIBRATIVE NUCLEOSIDE TRANSPORTER 1, ISOFORM A"/>
    <property type="match status" value="1"/>
</dbReference>
<comment type="subcellular location">
    <subcellularLocation>
        <location evidence="1">Membrane</location>
        <topology evidence="1">Multi-pass membrane protein</topology>
    </subcellularLocation>
</comment>
<feature type="transmembrane region" description="Helical" evidence="8">
    <location>
        <begin position="128"/>
        <end position="148"/>
    </location>
</feature>
<feature type="transmembrane region" description="Helical" evidence="8">
    <location>
        <begin position="196"/>
        <end position="219"/>
    </location>
</feature>
<keyword evidence="6 8" id="KW-0472">Membrane</keyword>
<feature type="transmembrane region" description="Helical" evidence="8">
    <location>
        <begin position="327"/>
        <end position="349"/>
    </location>
</feature>
<dbReference type="AlphaFoldDB" id="A0A1L8DEZ7"/>
<evidence type="ECO:0000256" key="8">
    <source>
        <dbReference type="SAM" id="Phobius"/>
    </source>
</evidence>
<name>A0A1L8DEZ7_9DIPT</name>
<feature type="transmembrane region" description="Helical" evidence="8">
    <location>
        <begin position="430"/>
        <end position="454"/>
    </location>
</feature>
<evidence type="ECO:0000256" key="2">
    <source>
        <dbReference type="ARBA" id="ARBA00007965"/>
    </source>
</evidence>
<evidence type="ECO:0000256" key="5">
    <source>
        <dbReference type="ARBA" id="ARBA00022989"/>
    </source>
</evidence>
<dbReference type="GO" id="GO:0005337">
    <property type="term" value="F:nucleoside transmembrane transporter activity"/>
    <property type="evidence" value="ECO:0007669"/>
    <property type="project" value="InterPro"/>
</dbReference>
<organism evidence="9">
    <name type="scientific">Nyssomyia neivai</name>
    <dbReference type="NCBI Taxonomy" id="330878"/>
    <lineage>
        <taxon>Eukaryota</taxon>
        <taxon>Metazoa</taxon>
        <taxon>Ecdysozoa</taxon>
        <taxon>Arthropoda</taxon>
        <taxon>Hexapoda</taxon>
        <taxon>Insecta</taxon>
        <taxon>Pterygota</taxon>
        <taxon>Neoptera</taxon>
        <taxon>Endopterygota</taxon>
        <taxon>Diptera</taxon>
        <taxon>Nematocera</taxon>
        <taxon>Psychodoidea</taxon>
        <taxon>Psychodidae</taxon>
        <taxon>Nyssomyia</taxon>
    </lineage>
</organism>
<sequence length="457" mass="50795">MEHSINSRPLLQPSDSEFGESDADGRVGPHTDDVQIRTETKNEPTDRLNIIYMIFYLLGMTTLLPWNFFITAENYWMFKFRNITGNDTDALTPIQRTFTSDLSVSSAVPNTVFLILNAFLAHRISLQVRMLGSMGVIFVLFIFTTVFVEVDTDTWQRPFFAITITTVVVMNIAAAILSGGLFGIAGQFPSEYMTAVVSGQALGGIFAALCEIISLTFGASPNTTALVYFSIAIVVMIISLATYFLMSRTLFFKFYTSTRSTRRLQQDETRLLGEPPSSPDFRIILKKIWLYAFSEWFVFVVTLSVYPAVTVLVHSEHHGNGHLWNDVFFTTVVNYLIFNSGDYLGRIIAGLFEWPLNRPRLVAAVTLLRVAFIPFFLMCNATPRTNLPILVHSDAVFIGLMSVFAVTNGYIANIAFLCAPKVVASHEKEVAASMMAAFLGIGLAFGSGLGLIFVEIL</sequence>
<dbReference type="EMBL" id="GFDF01009180">
    <property type="protein sequence ID" value="JAV04904.1"/>
    <property type="molecule type" value="Transcribed_RNA"/>
</dbReference>
<dbReference type="InterPro" id="IPR036259">
    <property type="entry name" value="MFS_trans_sf"/>
</dbReference>
<dbReference type="Pfam" id="PF01733">
    <property type="entry name" value="Nucleoside_tran"/>
    <property type="match status" value="1"/>
</dbReference>
<dbReference type="PANTHER" id="PTHR10332">
    <property type="entry name" value="EQUILIBRATIVE NUCLEOSIDE TRANSPORTER"/>
    <property type="match status" value="1"/>
</dbReference>